<name>A0ABR1WDN0_9PEZI</name>
<keyword evidence="1" id="KW-1133">Transmembrane helix</keyword>
<dbReference type="Proteomes" id="UP001446871">
    <property type="component" value="Unassembled WGS sequence"/>
</dbReference>
<evidence type="ECO:0000313" key="2">
    <source>
        <dbReference type="EMBL" id="KAK8081533.1"/>
    </source>
</evidence>
<keyword evidence="1" id="KW-0812">Transmembrane</keyword>
<comment type="caution">
    <text evidence="2">The sequence shown here is derived from an EMBL/GenBank/DDBJ whole genome shotgun (WGS) entry which is preliminary data.</text>
</comment>
<evidence type="ECO:0000313" key="3">
    <source>
        <dbReference type="Proteomes" id="UP001446871"/>
    </source>
</evidence>
<accession>A0ABR1WDN0</accession>
<gene>
    <name evidence="2" type="ORF">PG996_000314</name>
</gene>
<keyword evidence="3" id="KW-1185">Reference proteome</keyword>
<proteinExistence type="predicted"/>
<dbReference type="EMBL" id="JAQQWM010000001">
    <property type="protein sequence ID" value="KAK8081533.1"/>
    <property type="molecule type" value="Genomic_DNA"/>
</dbReference>
<reference evidence="2 3" key="1">
    <citation type="submission" date="2023-01" db="EMBL/GenBank/DDBJ databases">
        <title>Analysis of 21 Apiospora genomes using comparative genomics revels a genus with tremendous synthesis potential of carbohydrate active enzymes and secondary metabolites.</title>
        <authorList>
            <person name="Sorensen T."/>
        </authorList>
    </citation>
    <scope>NUCLEOTIDE SEQUENCE [LARGE SCALE GENOMIC DNA]</scope>
    <source>
        <strain evidence="2 3">CBS 83171</strain>
    </source>
</reference>
<protein>
    <submittedName>
        <fullName evidence="2">Uncharacterized protein</fullName>
    </submittedName>
</protein>
<organism evidence="2 3">
    <name type="scientific">Apiospora saccharicola</name>
    <dbReference type="NCBI Taxonomy" id="335842"/>
    <lineage>
        <taxon>Eukaryota</taxon>
        <taxon>Fungi</taxon>
        <taxon>Dikarya</taxon>
        <taxon>Ascomycota</taxon>
        <taxon>Pezizomycotina</taxon>
        <taxon>Sordariomycetes</taxon>
        <taxon>Xylariomycetidae</taxon>
        <taxon>Amphisphaeriales</taxon>
        <taxon>Apiosporaceae</taxon>
        <taxon>Apiospora</taxon>
    </lineage>
</organism>
<keyword evidence="1" id="KW-0472">Membrane</keyword>
<sequence>MRVITSSRSLLQSQPIRRNGGAFHSTIDLLILHLLLFLLFLHLLPLSPLPRLLPCSSLLLFLRLLALLRLGLLLARPPLLLEALFKLAVVLRVLAYERFNKGRPDGALVAAVFAEAVFR</sequence>
<feature type="transmembrane region" description="Helical" evidence="1">
    <location>
        <begin position="21"/>
        <end position="44"/>
    </location>
</feature>
<evidence type="ECO:0000256" key="1">
    <source>
        <dbReference type="SAM" id="Phobius"/>
    </source>
</evidence>